<sequence>MDEEKIRKLAQENENKGIVYLASIPPRMKPAKLKQLLVKHGKVNRMYLVRANVDRKNHRNDMFKEGWVEFNDKKTARKTATILNNQAMGGKSRDIHKDCLWNLRYLPKFKWHHLQDKLISQRMERDKKLKLEISQVRKQNMALLEQVEKSKHIKQKLASKNKAPKEKVVRTFKQREIHEDKAANLSSNVLNKMVTNKKQKINN</sequence>
<evidence type="ECO:0000256" key="1">
    <source>
        <dbReference type="ARBA" id="ARBA00004604"/>
    </source>
</evidence>
<dbReference type="InterPro" id="IPR000504">
    <property type="entry name" value="RRM_dom"/>
</dbReference>
<dbReference type="GO" id="GO:0005730">
    <property type="term" value="C:nucleolus"/>
    <property type="evidence" value="ECO:0000318"/>
    <property type="project" value="GO_Central"/>
</dbReference>
<dbReference type="EMBL" id="GL871421">
    <property type="protein sequence ID" value="EGC29522.1"/>
    <property type="molecule type" value="Genomic_DNA"/>
</dbReference>
<dbReference type="OMA" id="ILAIPHC"/>
<evidence type="ECO:0000256" key="2">
    <source>
        <dbReference type="ARBA" id="ARBA00005819"/>
    </source>
</evidence>
<keyword evidence="4" id="KW-0539">Nucleus</keyword>
<dbReference type="FunCoup" id="F1A2Q6">
    <property type="interactions" value="404"/>
</dbReference>
<dbReference type="PROSITE" id="PS50102">
    <property type="entry name" value="RRM"/>
    <property type="match status" value="1"/>
</dbReference>
<dbReference type="Proteomes" id="UP000001064">
    <property type="component" value="Unassembled WGS sequence"/>
</dbReference>
<dbReference type="Gene3D" id="3.30.70.330">
    <property type="match status" value="1"/>
</dbReference>
<dbReference type="PANTHER" id="PTHR12311:SF7">
    <property type="entry name" value="ACTIVATOR OF BASAL TRANSCRIPTION 1"/>
    <property type="match status" value="1"/>
</dbReference>
<protein>
    <recommendedName>
        <fullName evidence="6">RRM domain-containing protein</fullName>
    </recommendedName>
</protein>
<dbReference type="GO" id="GO:0000472">
    <property type="term" value="P:endonucleolytic cleavage to generate mature 5'-end of SSU-rRNA from (SSU-rRNA, 5.8S rRNA, LSU-rRNA)"/>
    <property type="evidence" value="ECO:0000318"/>
    <property type="project" value="GO_Central"/>
</dbReference>
<dbReference type="KEGG" id="dpp:DICPUDRAFT_42748"/>
<dbReference type="GO" id="GO:0000447">
    <property type="term" value="P:endonucleolytic cleavage in ITS1 to separate SSU-rRNA from 5.8S rRNA and LSU-rRNA from tricistronic rRNA transcript (SSU-rRNA, 5.8S rRNA, LSU-rRNA)"/>
    <property type="evidence" value="ECO:0000318"/>
    <property type="project" value="GO_Central"/>
</dbReference>
<dbReference type="GO" id="GO:0000480">
    <property type="term" value="P:endonucleolytic cleavage in 5'-ETS of tricistronic rRNA transcript (SSU-rRNA, 5.8S rRNA, LSU-rRNA)"/>
    <property type="evidence" value="ECO:0000318"/>
    <property type="project" value="GO_Central"/>
</dbReference>
<name>F1A2Q6_DICPU</name>
<reference evidence="8" key="1">
    <citation type="journal article" date="2011" name="Genome Biol.">
        <title>Comparative genomics of the social amoebae Dictyostelium discoideum and Dictyostelium purpureum.</title>
        <authorList>
            <consortium name="US DOE Joint Genome Institute (JGI-PGF)"/>
            <person name="Sucgang R."/>
            <person name="Kuo A."/>
            <person name="Tian X."/>
            <person name="Salerno W."/>
            <person name="Parikh A."/>
            <person name="Feasley C.L."/>
            <person name="Dalin E."/>
            <person name="Tu H."/>
            <person name="Huang E."/>
            <person name="Barry K."/>
            <person name="Lindquist E."/>
            <person name="Shapiro H."/>
            <person name="Bruce D."/>
            <person name="Schmutz J."/>
            <person name="Salamov A."/>
            <person name="Fey P."/>
            <person name="Gaudet P."/>
            <person name="Anjard C."/>
            <person name="Babu M.M."/>
            <person name="Basu S."/>
            <person name="Bushmanova Y."/>
            <person name="van der Wel H."/>
            <person name="Katoh-Kurasawa M."/>
            <person name="Dinh C."/>
            <person name="Coutinho P.M."/>
            <person name="Saito T."/>
            <person name="Elias M."/>
            <person name="Schaap P."/>
            <person name="Kay R.R."/>
            <person name="Henrissat B."/>
            <person name="Eichinger L."/>
            <person name="Rivero F."/>
            <person name="Putnam N.H."/>
            <person name="West C.M."/>
            <person name="Loomis W.F."/>
            <person name="Chisholm R.L."/>
            <person name="Shaulsky G."/>
            <person name="Strassmann J.E."/>
            <person name="Queller D.C."/>
            <person name="Kuspa A."/>
            <person name="Grigoriev I.V."/>
        </authorList>
    </citation>
    <scope>NUCLEOTIDE SEQUENCE [LARGE SCALE GENOMIC DNA]</scope>
    <source>
        <strain evidence="8">QSDP1</strain>
    </source>
</reference>
<dbReference type="GeneID" id="10505268"/>
<evidence type="ECO:0000256" key="3">
    <source>
        <dbReference type="ARBA" id="ARBA00022884"/>
    </source>
</evidence>
<dbReference type="VEuPathDB" id="AmoebaDB:DICPUDRAFT_42748"/>
<gene>
    <name evidence="7" type="ORF">DICPUDRAFT_42748</name>
</gene>
<keyword evidence="8" id="KW-1185">Reference proteome</keyword>
<dbReference type="InterPro" id="IPR034353">
    <property type="entry name" value="ABT1/ESF2_RRM"/>
</dbReference>
<dbReference type="AlphaFoldDB" id="F1A2Q6"/>
<dbReference type="InParanoid" id="F1A2Q6"/>
<evidence type="ECO:0000256" key="5">
    <source>
        <dbReference type="PROSITE-ProRule" id="PRU00176"/>
    </source>
</evidence>
<dbReference type="eggNOG" id="KOG3152">
    <property type="taxonomic scope" value="Eukaryota"/>
</dbReference>
<dbReference type="Pfam" id="PF00076">
    <property type="entry name" value="RRM_1"/>
    <property type="match status" value="1"/>
</dbReference>
<dbReference type="InterPro" id="IPR039119">
    <property type="entry name" value="ABT1/Esf2"/>
</dbReference>
<dbReference type="RefSeq" id="XP_003293948.1">
    <property type="nucleotide sequence ID" value="XM_003293900.1"/>
</dbReference>
<dbReference type="SUPFAM" id="SSF54928">
    <property type="entry name" value="RNA-binding domain, RBD"/>
    <property type="match status" value="1"/>
</dbReference>
<dbReference type="InterPro" id="IPR012677">
    <property type="entry name" value="Nucleotide-bd_a/b_plait_sf"/>
</dbReference>
<dbReference type="PANTHER" id="PTHR12311">
    <property type="entry name" value="ACTIVATOR OF BASAL TRANSCRIPTION 1"/>
    <property type="match status" value="1"/>
</dbReference>
<accession>F1A2Q6</accession>
<keyword evidence="3 5" id="KW-0694">RNA-binding</keyword>
<evidence type="ECO:0000313" key="8">
    <source>
        <dbReference type="Proteomes" id="UP000001064"/>
    </source>
</evidence>
<dbReference type="GO" id="GO:0003723">
    <property type="term" value="F:RNA binding"/>
    <property type="evidence" value="ECO:0000318"/>
    <property type="project" value="GO_Central"/>
</dbReference>
<dbReference type="STRING" id="5786.F1A2Q6"/>
<dbReference type="InterPro" id="IPR035979">
    <property type="entry name" value="RBD_domain_sf"/>
</dbReference>
<proteinExistence type="inferred from homology"/>
<comment type="similarity">
    <text evidence="2">Belongs to the ESF2/ABP1 family.</text>
</comment>
<feature type="domain" description="RRM" evidence="6">
    <location>
        <begin position="17"/>
        <end position="95"/>
    </location>
</feature>
<evidence type="ECO:0000259" key="6">
    <source>
        <dbReference type="PROSITE" id="PS50102"/>
    </source>
</evidence>
<evidence type="ECO:0000313" key="7">
    <source>
        <dbReference type="EMBL" id="EGC29522.1"/>
    </source>
</evidence>
<dbReference type="GO" id="GO:0034462">
    <property type="term" value="P:small-subunit processome assembly"/>
    <property type="evidence" value="ECO:0000318"/>
    <property type="project" value="GO_Central"/>
</dbReference>
<evidence type="ECO:0000256" key="4">
    <source>
        <dbReference type="ARBA" id="ARBA00023242"/>
    </source>
</evidence>
<comment type="subcellular location">
    <subcellularLocation>
        <location evidence="1">Nucleus</location>
        <location evidence="1">Nucleolus</location>
    </subcellularLocation>
</comment>
<organism evidence="7 8">
    <name type="scientific">Dictyostelium purpureum</name>
    <name type="common">Slime mold</name>
    <dbReference type="NCBI Taxonomy" id="5786"/>
    <lineage>
        <taxon>Eukaryota</taxon>
        <taxon>Amoebozoa</taxon>
        <taxon>Evosea</taxon>
        <taxon>Eumycetozoa</taxon>
        <taxon>Dictyostelia</taxon>
        <taxon>Dictyosteliales</taxon>
        <taxon>Dictyosteliaceae</taxon>
        <taxon>Dictyostelium</taxon>
    </lineage>
</organism>
<dbReference type="OrthoDB" id="287393at2759"/>
<dbReference type="CDD" id="cd12263">
    <property type="entry name" value="RRM_ABT1_like"/>
    <property type="match status" value="1"/>
</dbReference>